<sequence>MEQSQGTPQGGGLMARYRRGEFFCELTSPRAAGQEALQALFSRLDGLDEETLRRRIAAAEEELYDLGITFTVYSDKDAIDRILPFDVLPRVITAPEWSVLEAGIIQRVTAINLFLDDLYHDQRIVADKVVPADLVLGNANYHAFMKGLKVPCGAYSHVCGIDLIRDQEGLFRVLEDNARTPSGVSYVVENRNLMLQCFPDLMEGFGVRSVDNYGLMLRQALEEIAPDTGSEPKVVLLSPGIFNSAYFEHVFLAREMGVPLVEGRDLVVEDDRVFMLTTAGRSPVDCIYRRIDDAFLDPKVFRPDSMLGVPGLMEAYRKGAVSIANAPGTGVADDKAVYAYMPRIVKYYLGEDAILPNVETFICREAEGLKYTLDNLDQLVVKPVGESGGYGMILGPKATRAELDEFRAKLKADPANYISQPMIGLSVCPTLTAKGVEPRHVDLRPFAVTGAKTRVLAGGLTRVAMKEGSLVVNSSQGGGSKDTWVLE</sequence>
<dbReference type="OrthoDB" id="9804079at2"/>
<dbReference type="SUPFAM" id="SSF56059">
    <property type="entry name" value="Glutathione synthetase ATP-binding domain-like"/>
    <property type="match status" value="1"/>
</dbReference>
<dbReference type="EMBL" id="LWQU01000104">
    <property type="protein sequence ID" value="OAN55137.1"/>
    <property type="molecule type" value="Genomic_DNA"/>
</dbReference>
<dbReference type="Pfam" id="PF14403">
    <property type="entry name" value="CP_ATPgrasp_2"/>
    <property type="match status" value="1"/>
</dbReference>
<dbReference type="Gene3D" id="3.40.50.11290">
    <property type="match status" value="1"/>
</dbReference>
<dbReference type="Gene3D" id="3.30.1490.270">
    <property type="match status" value="1"/>
</dbReference>
<organism evidence="2 3">
    <name type="scientific">Magnetospirillum moscoviense</name>
    <dbReference type="NCBI Taxonomy" id="1437059"/>
    <lineage>
        <taxon>Bacteria</taxon>
        <taxon>Pseudomonadati</taxon>
        <taxon>Pseudomonadota</taxon>
        <taxon>Alphaproteobacteria</taxon>
        <taxon>Rhodospirillales</taxon>
        <taxon>Rhodospirillaceae</taxon>
        <taxon>Magnetospirillum</taxon>
    </lineage>
</organism>
<dbReference type="InterPro" id="IPR051680">
    <property type="entry name" value="ATP-dep_Glu-Cys_Ligase-2"/>
</dbReference>
<dbReference type="PIRSF" id="PIRSF005522">
    <property type="entry name" value="UCP005522"/>
    <property type="match status" value="1"/>
</dbReference>
<proteinExistence type="predicted"/>
<dbReference type="AlphaFoldDB" id="A0A178MYN4"/>
<gene>
    <name evidence="2" type="ORF">A6A05_00830</name>
</gene>
<comment type="caution">
    <text evidence="2">The sequence shown here is derived from an EMBL/GenBank/DDBJ whole genome shotgun (WGS) entry which is preliminary data.</text>
</comment>
<protein>
    <recommendedName>
        <fullName evidence="1">Circularly permuted ATP-grasp type 2 domain-containing protein</fullName>
    </recommendedName>
</protein>
<evidence type="ECO:0000259" key="1">
    <source>
        <dbReference type="Pfam" id="PF14403"/>
    </source>
</evidence>
<keyword evidence="3" id="KW-1185">Reference proteome</keyword>
<dbReference type="InterPro" id="IPR016450">
    <property type="entry name" value="UCP005522"/>
</dbReference>
<reference evidence="2 3" key="1">
    <citation type="submission" date="2016-04" db="EMBL/GenBank/DDBJ databases">
        <title>Draft genome sequence of freshwater magnetotactic bacteria Magnetospirillum marisnigri SP-1 and Magnetospirillum moscoviense BB-1.</title>
        <authorList>
            <person name="Koziaeva V."/>
            <person name="Dziuba M.V."/>
            <person name="Ivanov T.M."/>
            <person name="Kuznetsov B."/>
            <person name="Grouzdev D.S."/>
        </authorList>
    </citation>
    <scope>NUCLEOTIDE SEQUENCE [LARGE SCALE GENOMIC DNA]</scope>
    <source>
        <strain evidence="2 3">BB-1</strain>
    </source>
</reference>
<dbReference type="PANTHER" id="PTHR34595">
    <property type="entry name" value="BLR5612 PROTEIN"/>
    <property type="match status" value="1"/>
</dbReference>
<evidence type="ECO:0000313" key="3">
    <source>
        <dbReference type="Proteomes" id="UP000078543"/>
    </source>
</evidence>
<accession>A0A178MYN4</accession>
<name>A0A178MYN4_9PROT</name>
<dbReference type="RefSeq" id="WP_068498273.1">
    <property type="nucleotide sequence ID" value="NZ_LWQU01000104.1"/>
</dbReference>
<dbReference type="InterPro" id="IPR025841">
    <property type="entry name" value="CP_ATPgrasp_2"/>
</dbReference>
<dbReference type="Proteomes" id="UP000078543">
    <property type="component" value="Unassembled WGS sequence"/>
</dbReference>
<evidence type="ECO:0000313" key="2">
    <source>
        <dbReference type="EMBL" id="OAN55137.1"/>
    </source>
</evidence>
<dbReference type="STRING" id="1437059.A6A05_00830"/>
<dbReference type="PANTHER" id="PTHR34595:SF7">
    <property type="entry name" value="SLL1039 PROTEIN"/>
    <property type="match status" value="1"/>
</dbReference>
<feature type="domain" description="Circularly permuted ATP-grasp type 2" evidence="1">
    <location>
        <begin position="89"/>
        <end position="464"/>
    </location>
</feature>